<organism evidence="2 3">
    <name type="scientific">Stichopus japonicus</name>
    <name type="common">Sea cucumber</name>
    <dbReference type="NCBI Taxonomy" id="307972"/>
    <lineage>
        <taxon>Eukaryota</taxon>
        <taxon>Metazoa</taxon>
        <taxon>Echinodermata</taxon>
        <taxon>Eleutherozoa</taxon>
        <taxon>Echinozoa</taxon>
        <taxon>Holothuroidea</taxon>
        <taxon>Aspidochirotacea</taxon>
        <taxon>Aspidochirotida</taxon>
        <taxon>Stichopodidae</taxon>
        <taxon>Apostichopus</taxon>
    </lineage>
</organism>
<feature type="transmembrane region" description="Helical" evidence="1">
    <location>
        <begin position="19"/>
        <end position="37"/>
    </location>
</feature>
<sequence length="53" mass="5969">YLANMVPQTKTICLQSKRIIVVISLSLYVIVSILGLLNQVNLPRLKPLYKSNV</sequence>
<evidence type="ECO:0000256" key="1">
    <source>
        <dbReference type="SAM" id="Phobius"/>
    </source>
</evidence>
<name>A0A2G8K3W1_STIJA</name>
<keyword evidence="1" id="KW-0812">Transmembrane</keyword>
<evidence type="ECO:0000313" key="2">
    <source>
        <dbReference type="EMBL" id="PIK42694.1"/>
    </source>
</evidence>
<reference evidence="2 3" key="1">
    <citation type="journal article" date="2017" name="PLoS Biol.">
        <title>The sea cucumber genome provides insights into morphological evolution and visceral regeneration.</title>
        <authorList>
            <person name="Zhang X."/>
            <person name="Sun L."/>
            <person name="Yuan J."/>
            <person name="Sun Y."/>
            <person name="Gao Y."/>
            <person name="Zhang L."/>
            <person name="Li S."/>
            <person name="Dai H."/>
            <person name="Hamel J.F."/>
            <person name="Liu C."/>
            <person name="Yu Y."/>
            <person name="Liu S."/>
            <person name="Lin W."/>
            <person name="Guo K."/>
            <person name="Jin S."/>
            <person name="Xu P."/>
            <person name="Storey K.B."/>
            <person name="Huan P."/>
            <person name="Zhang T."/>
            <person name="Zhou Y."/>
            <person name="Zhang J."/>
            <person name="Lin C."/>
            <person name="Li X."/>
            <person name="Xing L."/>
            <person name="Huo D."/>
            <person name="Sun M."/>
            <person name="Wang L."/>
            <person name="Mercier A."/>
            <person name="Li F."/>
            <person name="Yang H."/>
            <person name="Xiang J."/>
        </authorList>
    </citation>
    <scope>NUCLEOTIDE SEQUENCE [LARGE SCALE GENOMIC DNA]</scope>
    <source>
        <strain evidence="2">Shaxun</strain>
        <tissue evidence="2">Muscle</tissue>
    </source>
</reference>
<feature type="non-terminal residue" evidence="2">
    <location>
        <position position="53"/>
    </location>
</feature>
<proteinExistence type="predicted"/>
<keyword evidence="3" id="KW-1185">Reference proteome</keyword>
<protein>
    <submittedName>
        <fullName evidence="2">Uncharacterized protein</fullName>
    </submittedName>
</protein>
<keyword evidence="1" id="KW-1133">Transmembrane helix</keyword>
<accession>A0A2G8K3W1</accession>
<gene>
    <name evidence="2" type="ORF">BSL78_20446</name>
</gene>
<comment type="caution">
    <text evidence="2">The sequence shown here is derived from an EMBL/GenBank/DDBJ whole genome shotgun (WGS) entry which is preliminary data.</text>
</comment>
<evidence type="ECO:0000313" key="3">
    <source>
        <dbReference type="Proteomes" id="UP000230750"/>
    </source>
</evidence>
<dbReference type="AlphaFoldDB" id="A0A2G8K3W1"/>
<feature type="non-terminal residue" evidence="2">
    <location>
        <position position="1"/>
    </location>
</feature>
<dbReference type="EMBL" id="MRZV01000911">
    <property type="protein sequence ID" value="PIK42694.1"/>
    <property type="molecule type" value="Genomic_DNA"/>
</dbReference>
<keyword evidence="1" id="KW-0472">Membrane</keyword>
<dbReference type="Proteomes" id="UP000230750">
    <property type="component" value="Unassembled WGS sequence"/>
</dbReference>